<reference evidence="1 2" key="1">
    <citation type="submission" date="2018-08" db="EMBL/GenBank/DDBJ databases">
        <title>Genome and evolution of the arbuscular mycorrhizal fungus Diversispora epigaea (formerly Glomus versiforme) and its bacterial endosymbionts.</title>
        <authorList>
            <person name="Sun X."/>
            <person name="Fei Z."/>
            <person name="Harrison M."/>
        </authorList>
    </citation>
    <scope>NUCLEOTIDE SEQUENCE [LARGE SCALE GENOMIC DNA]</scope>
    <source>
        <strain evidence="1 2">IT104</strain>
    </source>
</reference>
<gene>
    <name evidence="1" type="ORF">Glove_299g95</name>
</gene>
<dbReference type="SUPFAM" id="SSF47769">
    <property type="entry name" value="SAM/Pointed domain"/>
    <property type="match status" value="1"/>
</dbReference>
<keyword evidence="2" id="KW-1185">Reference proteome</keyword>
<sequence length="348" mass="40326">MSSEPASPSSIISDEERSTLTIADSVKNYNTNELTKYLQKKDLKLDDDDFAILRNLKITGRAFLELTEERLERYGFKIGPAITITSFIKELKEQKMRNFSSYKTVDELKEILHKYKVHGEDIINIKQFNPVFEEIDDHDQAFKRCMHEITLRLTNLETVTNVNEATRNVFITSILNASIAIARRLSHKEKIYISYQKDISGDEAYGLVDYAIKGKEDLMCIIEGKSLDVKLGYLQNIVQLESAYQTNKKKRIAADHTFRDNDYDYLYGIVTTAVEWHFIMFTTDGLYCTSKKQYQINLTKMVIEEDFDAFRNSLKRVIGIIVGLLRDRVSVDNSPSSKWARINEFKEK</sequence>
<comment type="caution">
    <text evidence="1">The sequence shown here is derived from an EMBL/GenBank/DDBJ whole genome shotgun (WGS) entry which is preliminary data.</text>
</comment>
<dbReference type="InterPro" id="IPR013761">
    <property type="entry name" value="SAM/pointed_sf"/>
</dbReference>
<dbReference type="EMBL" id="PQFF01000273">
    <property type="protein sequence ID" value="RHZ67808.1"/>
    <property type="molecule type" value="Genomic_DNA"/>
</dbReference>
<organism evidence="1 2">
    <name type="scientific">Diversispora epigaea</name>
    <dbReference type="NCBI Taxonomy" id="1348612"/>
    <lineage>
        <taxon>Eukaryota</taxon>
        <taxon>Fungi</taxon>
        <taxon>Fungi incertae sedis</taxon>
        <taxon>Mucoromycota</taxon>
        <taxon>Glomeromycotina</taxon>
        <taxon>Glomeromycetes</taxon>
        <taxon>Diversisporales</taxon>
        <taxon>Diversisporaceae</taxon>
        <taxon>Diversispora</taxon>
    </lineage>
</organism>
<evidence type="ECO:0000313" key="2">
    <source>
        <dbReference type="Proteomes" id="UP000266861"/>
    </source>
</evidence>
<proteinExistence type="predicted"/>
<evidence type="ECO:0000313" key="1">
    <source>
        <dbReference type="EMBL" id="RHZ67808.1"/>
    </source>
</evidence>
<evidence type="ECO:0008006" key="3">
    <source>
        <dbReference type="Google" id="ProtNLM"/>
    </source>
</evidence>
<dbReference type="Gene3D" id="1.10.150.50">
    <property type="entry name" value="Transcription Factor, Ets-1"/>
    <property type="match status" value="1"/>
</dbReference>
<name>A0A397I0Q0_9GLOM</name>
<protein>
    <recommendedName>
        <fullName evidence="3">SAM domain-containing protein</fullName>
    </recommendedName>
</protein>
<dbReference type="AlphaFoldDB" id="A0A397I0Q0"/>
<accession>A0A397I0Q0</accession>
<dbReference type="OrthoDB" id="2404197at2759"/>
<dbReference type="Proteomes" id="UP000266861">
    <property type="component" value="Unassembled WGS sequence"/>
</dbReference>